<keyword evidence="9" id="KW-1185">Reference proteome</keyword>
<evidence type="ECO:0000256" key="1">
    <source>
        <dbReference type="ARBA" id="ARBA00011738"/>
    </source>
</evidence>
<dbReference type="GO" id="GO:0050661">
    <property type="term" value="F:NADP binding"/>
    <property type="evidence" value="ECO:0007669"/>
    <property type="project" value="UniProtKB-UniRule"/>
</dbReference>
<protein>
    <recommendedName>
        <fullName evidence="6">Ferredoxin--NADP reductase</fullName>
        <shortName evidence="6">FNR</shortName>
        <shortName evidence="6">Fd-NADP(+) reductase</shortName>
        <ecNumber evidence="6">1.18.1.2</ecNumber>
    </recommendedName>
</protein>
<dbReference type="Proteomes" id="UP000564644">
    <property type="component" value="Unassembled WGS sequence"/>
</dbReference>
<feature type="binding site" evidence="6">
    <location>
        <position position="47"/>
    </location>
    <ligand>
        <name>FAD</name>
        <dbReference type="ChEBI" id="CHEBI:57692"/>
    </ligand>
</feature>
<keyword evidence="4 6" id="KW-0521">NADP</keyword>
<dbReference type="PRINTS" id="PR00469">
    <property type="entry name" value="PNDRDTASEII"/>
</dbReference>
<comment type="subunit">
    <text evidence="1 6">Homodimer.</text>
</comment>
<dbReference type="Pfam" id="PF07992">
    <property type="entry name" value="Pyr_redox_2"/>
    <property type="match status" value="1"/>
</dbReference>
<comment type="caution">
    <text evidence="8">The sequence shown here is derived from an EMBL/GenBank/DDBJ whole genome shotgun (WGS) entry which is preliminary data.</text>
</comment>
<dbReference type="Gene3D" id="3.50.50.60">
    <property type="entry name" value="FAD/NAD(P)-binding domain"/>
    <property type="match status" value="2"/>
</dbReference>
<dbReference type="InterPro" id="IPR050097">
    <property type="entry name" value="Ferredoxin-NADP_redctase_2"/>
</dbReference>
<proteinExistence type="inferred from homology"/>
<dbReference type="PANTHER" id="PTHR48105">
    <property type="entry name" value="THIOREDOXIN REDUCTASE 1-RELATED-RELATED"/>
    <property type="match status" value="1"/>
</dbReference>
<evidence type="ECO:0000313" key="8">
    <source>
        <dbReference type="EMBL" id="MBB6730813.1"/>
    </source>
</evidence>
<evidence type="ECO:0000256" key="2">
    <source>
        <dbReference type="ARBA" id="ARBA00022630"/>
    </source>
</evidence>
<evidence type="ECO:0000313" key="9">
    <source>
        <dbReference type="Proteomes" id="UP000564644"/>
    </source>
</evidence>
<keyword evidence="5 6" id="KW-0560">Oxidoreductase</keyword>
<keyword evidence="2 6" id="KW-0285">Flavoprotein</keyword>
<name>A0A7X0SIW5_9BACL</name>
<feature type="binding site" evidence="6">
    <location>
        <position position="329"/>
    </location>
    <ligand>
        <name>FAD</name>
        <dbReference type="ChEBI" id="CHEBI:57692"/>
    </ligand>
</feature>
<comment type="similarity">
    <text evidence="6">Belongs to the ferredoxin--NADP reductase type 2 family.</text>
</comment>
<organism evidence="8 9">
    <name type="scientific">Cohnella zeiphila</name>
    <dbReference type="NCBI Taxonomy" id="2761120"/>
    <lineage>
        <taxon>Bacteria</taxon>
        <taxon>Bacillati</taxon>
        <taxon>Bacillota</taxon>
        <taxon>Bacilli</taxon>
        <taxon>Bacillales</taxon>
        <taxon>Paenibacillaceae</taxon>
        <taxon>Cohnella</taxon>
    </lineage>
</organism>
<dbReference type="AlphaFoldDB" id="A0A7X0SIW5"/>
<feature type="domain" description="FAD/NAD(P)-binding" evidence="7">
    <location>
        <begin position="10"/>
        <end position="300"/>
    </location>
</feature>
<comment type="caution">
    <text evidence="6">Lacks conserved residue(s) required for the propagation of feature annotation.</text>
</comment>
<dbReference type="InterPro" id="IPR022890">
    <property type="entry name" value="Fd--NADP_Rdtase_type_2"/>
</dbReference>
<evidence type="ECO:0000256" key="3">
    <source>
        <dbReference type="ARBA" id="ARBA00022827"/>
    </source>
</evidence>
<dbReference type="InterPro" id="IPR023753">
    <property type="entry name" value="FAD/NAD-binding_dom"/>
</dbReference>
<keyword evidence="3 6" id="KW-0274">FAD</keyword>
<dbReference type="EC" id="1.18.1.2" evidence="6"/>
<comment type="cofactor">
    <cofactor evidence="6">
        <name>FAD</name>
        <dbReference type="ChEBI" id="CHEBI:57692"/>
    </cofactor>
    <text evidence="6">Binds 1 FAD per subunit.</text>
</comment>
<feature type="binding site" evidence="6">
    <location>
        <position position="51"/>
    </location>
    <ligand>
        <name>FAD</name>
        <dbReference type="ChEBI" id="CHEBI:57692"/>
    </ligand>
</feature>
<feature type="binding site" evidence="6">
    <location>
        <position position="91"/>
    </location>
    <ligand>
        <name>FAD</name>
        <dbReference type="ChEBI" id="CHEBI:57692"/>
    </ligand>
</feature>
<accession>A0A7X0SIW5</accession>
<dbReference type="GO" id="GO:0004324">
    <property type="term" value="F:ferredoxin-NADP+ reductase activity"/>
    <property type="evidence" value="ECO:0007669"/>
    <property type="project" value="UniProtKB-UniRule"/>
</dbReference>
<feature type="binding site" evidence="6">
    <location>
        <position position="39"/>
    </location>
    <ligand>
        <name>FAD</name>
        <dbReference type="ChEBI" id="CHEBI:57692"/>
    </ligand>
</feature>
<dbReference type="HAMAP" id="MF_01685">
    <property type="entry name" value="FENR2"/>
    <property type="match status" value="1"/>
</dbReference>
<dbReference type="EMBL" id="JACJVO010000009">
    <property type="protein sequence ID" value="MBB6730813.1"/>
    <property type="molecule type" value="Genomic_DNA"/>
</dbReference>
<evidence type="ECO:0000256" key="4">
    <source>
        <dbReference type="ARBA" id="ARBA00022857"/>
    </source>
</evidence>
<feature type="binding site" evidence="6">
    <location>
        <position position="126"/>
    </location>
    <ligand>
        <name>FAD</name>
        <dbReference type="ChEBI" id="CHEBI:57692"/>
    </ligand>
</feature>
<gene>
    <name evidence="8" type="ORF">H7C18_07830</name>
</gene>
<evidence type="ECO:0000259" key="7">
    <source>
        <dbReference type="Pfam" id="PF07992"/>
    </source>
</evidence>
<reference evidence="8 9" key="1">
    <citation type="submission" date="2020-08" db="EMBL/GenBank/DDBJ databases">
        <title>Cohnella phylogeny.</title>
        <authorList>
            <person name="Dunlap C."/>
        </authorList>
    </citation>
    <scope>NUCLEOTIDE SEQUENCE [LARGE SCALE GENOMIC DNA]</scope>
    <source>
        <strain evidence="8 9">CBP 2801</strain>
    </source>
</reference>
<sequence>MDVERETDIFDVTIIGGGPVGLFSAFYCGMRELKTKVIESAAELGGKVAFYPDKVLHDIGGVAAVTGAGLIGQVVRQGTMFGPDIVLGQRVEGLRRREDGIFELVCAGGETHWTRTVILAIGNGVFVPRKLEQPGAERFEGVNLHYSVDSLDRFRDRNVLISGGGNSAIDWANTIEPIAAKLTVVHRRTQFAGHESGVTKLLNSSAAVMTPYWLKEVHGDGGRVRRAIVEQTETGETFEMEVDEVLVNHGIRGDLGGLANWGLAFEEERIVVDARMETNIPGIFAAGDVTSHPGKLKLIAGGFMEGPMAVNSAKAYLDPDRKVEQIYSTHHEKLIAMRR</sequence>
<dbReference type="InterPro" id="IPR036188">
    <property type="entry name" value="FAD/NAD-bd_sf"/>
</dbReference>
<feature type="binding site" evidence="6">
    <location>
        <position position="288"/>
    </location>
    <ligand>
        <name>FAD</name>
        <dbReference type="ChEBI" id="CHEBI:57692"/>
    </ligand>
</feature>
<dbReference type="SUPFAM" id="SSF51905">
    <property type="entry name" value="FAD/NAD(P)-binding domain"/>
    <property type="match status" value="1"/>
</dbReference>
<comment type="catalytic activity">
    <reaction evidence="6">
        <text>2 reduced [2Fe-2S]-[ferredoxin] + NADP(+) + H(+) = 2 oxidized [2Fe-2S]-[ferredoxin] + NADPH</text>
        <dbReference type="Rhea" id="RHEA:20125"/>
        <dbReference type="Rhea" id="RHEA-COMP:10000"/>
        <dbReference type="Rhea" id="RHEA-COMP:10001"/>
        <dbReference type="ChEBI" id="CHEBI:15378"/>
        <dbReference type="ChEBI" id="CHEBI:33737"/>
        <dbReference type="ChEBI" id="CHEBI:33738"/>
        <dbReference type="ChEBI" id="CHEBI:57783"/>
        <dbReference type="ChEBI" id="CHEBI:58349"/>
        <dbReference type="EC" id="1.18.1.2"/>
    </reaction>
</comment>
<dbReference type="GO" id="GO:0050660">
    <property type="term" value="F:flavin adenine dinucleotide binding"/>
    <property type="evidence" value="ECO:0007669"/>
    <property type="project" value="UniProtKB-UniRule"/>
</dbReference>
<dbReference type="PRINTS" id="PR00368">
    <property type="entry name" value="FADPNR"/>
</dbReference>
<evidence type="ECO:0000256" key="6">
    <source>
        <dbReference type="HAMAP-Rule" id="MF_01685"/>
    </source>
</evidence>
<evidence type="ECO:0000256" key="5">
    <source>
        <dbReference type="ARBA" id="ARBA00023002"/>
    </source>
</evidence>